<dbReference type="AlphaFoldDB" id="A0A5M6CQ38"/>
<feature type="domain" description="Outer membrane protein beta-barrel" evidence="2">
    <location>
        <begin position="45"/>
        <end position="215"/>
    </location>
</feature>
<keyword evidence="1" id="KW-0732">Signal</keyword>
<evidence type="ECO:0000256" key="1">
    <source>
        <dbReference type="SAM" id="SignalP"/>
    </source>
</evidence>
<dbReference type="Proteomes" id="UP000323632">
    <property type="component" value="Unassembled WGS sequence"/>
</dbReference>
<sequence>MKKIIGMLTLALAFMSATHAQENPENPVKKVIKPSRDFVMFQLTYENWYNTPDSVNIGGIGRGFNAYLCYDFPIAKSNFSFAAGLGVGTSNIYFNNQLLVLNNPTGIATFRNVDSGGVNNYKKSKLTTAYLEAPFEFRFFGDKYNRNRGFKMAIGARVGMLINAHTKNKNSLTGPVITEKVSSKTSFQTWRVAPTFRVGWGNFSLYGSMNITQLFNSGQGPEVYPYSIGLCVTGL</sequence>
<name>A0A5M6CQ38_9BACT</name>
<accession>A0A5M6CQ38</accession>
<dbReference type="InterPro" id="IPR025665">
    <property type="entry name" value="Beta-barrel_OMP_2"/>
</dbReference>
<comment type="caution">
    <text evidence="3">The sequence shown here is derived from an EMBL/GenBank/DDBJ whole genome shotgun (WGS) entry which is preliminary data.</text>
</comment>
<organism evidence="3 4">
    <name type="scientific">Taibaiella lutea</name>
    <dbReference type="NCBI Taxonomy" id="2608001"/>
    <lineage>
        <taxon>Bacteria</taxon>
        <taxon>Pseudomonadati</taxon>
        <taxon>Bacteroidota</taxon>
        <taxon>Chitinophagia</taxon>
        <taxon>Chitinophagales</taxon>
        <taxon>Chitinophagaceae</taxon>
        <taxon>Taibaiella</taxon>
    </lineage>
</organism>
<gene>
    <name evidence="3" type="ORF">F0919_07060</name>
</gene>
<evidence type="ECO:0000313" key="3">
    <source>
        <dbReference type="EMBL" id="KAA5537428.1"/>
    </source>
</evidence>
<evidence type="ECO:0000313" key="4">
    <source>
        <dbReference type="Proteomes" id="UP000323632"/>
    </source>
</evidence>
<proteinExistence type="predicted"/>
<evidence type="ECO:0000259" key="2">
    <source>
        <dbReference type="Pfam" id="PF13568"/>
    </source>
</evidence>
<dbReference type="RefSeq" id="WP_150032004.1">
    <property type="nucleotide sequence ID" value="NZ_VWSH01000001.1"/>
</dbReference>
<protein>
    <submittedName>
        <fullName evidence="3">PorT family protein</fullName>
    </submittedName>
</protein>
<feature type="signal peptide" evidence="1">
    <location>
        <begin position="1"/>
        <end position="20"/>
    </location>
</feature>
<reference evidence="3 4" key="1">
    <citation type="submission" date="2019-09" db="EMBL/GenBank/DDBJ databases">
        <title>Genome sequence and assembly of Taibaiella sp.</title>
        <authorList>
            <person name="Chhetri G."/>
        </authorList>
    </citation>
    <scope>NUCLEOTIDE SEQUENCE [LARGE SCALE GENOMIC DNA]</scope>
    <source>
        <strain evidence="3 4">KVB11</strain>
    </source>
</reference>
<feature type="chain" id="PRO_5024359603" evidence="1">
    <location>
        <begin position="21"/>
        <end position="235"/>
    </location>
</feature>
<keyword evidence="4" id="KW-1185">Reference proteome</keyword>
<dbReference type="EMBL" id="VWSH01000001">
    <property type="protein sequence ID" value="KAA5537428.1"/>
    <property type="molecule type" value="Genomic_DNA"/>
</dbReference>
<dbReference type="Pfam" id="PF13568">
    <property type="entry name" value="OMP_b-brl_2"/>
    <property type="match status" value="1"/>
</dbReference>